<evidence type="ECO:0000256" key="3">
    <source>
        <dbReference type="ARBA" id="ARBA00022692"/>
    </source>
</evidence>
<feature type="transmembrane region" description="Helical" evidence="6">
    <location>
        <begin position="83"/>
        <end position="102"/>
    </location>
</feature>
<feature type="transmembrane region" description="Helical" evidence="6">
    <location>
        <begin position="169"/>
        <end position="186"/>
    </location>
</feature>
<evidence type="ECO:0000256" key="5">
    <source>
        <dbReference type="ARBA" id="ARBA00023136"/>
    </source>
</evidence>
<accession>A0A0N0UU13</accession>
<dbReference type="RefSeq" id="WP_053793046.1">
    <property type="nucleotide sequence ID" value="NZ_CP180194.1"/>
</dbReference>
<dbReference type="PANTHER" id="PTHR23508:SF10">
    <property type="entry name" value="CARBOXYLIC ACID TRANSPORTER PROTEIN HOMOLOG"/>
    <property type="match status" value="1"/>
</dbReference>
<dbReference type="GO" id="GO:0005886">
    <property type="term" value="C:plasma membrane"/>
    <property type="evidence" value="ECO:0007669"/>
    <property type="project" value="UniProtKB-SubCell"/>
</dbReference>
<evidence type="ECO:0000256" key="6">
    <source>
        <dbReference type="SAM" id="Phobius"/>
    </source>
</evidence>
<gene>
    <name evidence="7" type="ORF">RZ78_01390</name>
</gene>
<evidence type="ECO:0000313" key="8">
    <source>
        <dbReference type="Proteomes" id="UP000050269"/>
    </source>
</evidence>
<feature type="transmembrane region" description="Helical" evidence="6">
    <location>
        <begin position="261"/>
        <end position="282"/>
    </location>
</feature>
<comment type="subcellular location">
    <subcellularLocation>
        <location evidence="1">Cell membrane</location>
        <topology evidence="1">Multi-pass membrane protein</topology>
    </subcellularLocation>
</comment>
<protein>
    <submittedName>
        <fullName evidence="7">Permease of the major facilitator superfamily</fullName>
    </submittedName>
</protein>
<dbReference type="InterPro" id="IPR011701">
    <property type="entry name" value="MFS"/>
</dbReference>
<feature type="transmembrane region" description="Helical" evidence="6">
    <location>
        <begin position="141"/>
        <end position="163"/>
    </location>
</feature>
<dbReference type="InterPro" id="IPR036259">
    <property type="entry name" value="MFS_trans_sf"/>
</dbReference>
<evidence type="ECO:0000256" key="1">
    <source>
        <dbReference type="ARBA" id="ARBA00004651"/>
    </source>
</evidence>
<dbReference type="Gene3D" id="1.20.1250.20">
    <property type="entry name" value="MFS general substrate transporter like domains"/>
    <property type="match status" value="1"/>
</dbReference>
<organism evidence="7 8">
    <name type="scientific">Apilactobacillus kunkeei</name>
    <dbReference type="NCBI Taxonomy" id="148814"/>
    <lineage>
        <taxon>Bacteria</taxon>
        <taxon>Bacillati</taxon>
        <taxon>Bacillota</taxon>
        <taxon>Bacilli</taxon>
        <taxon>Lactobacillales</taxon>
        <taxon>Lactobacillaceae</taxon>
        <taxon>Apilactobacillus</taxon>
    </lineage>
</organism>
<dbReference type="GO" id="GO:0046943">
    <property type="term" value="F:carboxylic acid transmembrane transporter activity"/>
    <property type="evidence" value="ECO:0007669"/>
    <property type="project" value="TreeGrafter"/>
</dbReference>
<feature type="transmembrane region" description="Helical" evidence="6">
    <location>
        <begin position="108"/>
        <end position="129"/>
    </location>
</feature>
<reference evidence="7 8" key="1">
    <citation type="journal article" date="2015" name="Genome Biol. Evol.">
        <title>Functionally Structured Genomes in Lactobacillus kunkeei Colonizing the Honey Crop and Food Products of Honeybees and Stingless Bees.</title>
        <authorList>
            <person name="Tamarit D."/>
            <person name="Ellegaard K.M."/>
            <person name="Wikander J."/>
            <person name="Olofsson T."/>
            <person name="Vasquez A."/>
            <person name="Andersson S.G."/>
        </authorList>
    </citation>
    <scope>NUCLEOTIDE SEQUENCE [LARGE SCALE GENOMIC DNA]</scope>
    <source>
        <strain evidence="7 8">LMbo</strain>
    </source>
</reference>
<feature type="transmembrane region" description="Helical" evidence="6">
    <location>
        <begin position="289"/>
        <end position="308"/>
    </location>
</feature>
<name>A0A0N0UU13_9LACO</name>
<evidence type="ECO:0000313" key="7">
    <source>
        <dbReference type="EMBL" id="KPN79894.1"/>
    </source>
</evidence>
<keyword evidence="5 6" id="KW-0472">Membrane</keyword>
<feature type="transmembrane region" description="Helical" evidence="6">
    <location>
        <begin position="220"/>
        <end position="241"/>
    </location>
</feature>
<comment type="caution">
    <text evidence="7">The sequence shown here is derived from an EMBL/GenBank/DDBJ whole genome shotgun (WGS) entry which is preliminary data.</text>
</comment>
<keyword evidence="2" id="KW-0813">Transport</keyword>
<evidence type="ECO:0000256" key="4">
    <source>
        <dbReference type="ARBA" id="ARBA00022989"/>
    </source>
</evidence>
<dbReference type="Proteomes" id="UP000050269">
    <property type="component" value="Unassembled WGS sequence"/>
</dbReference>
<dbReference type="PROSITE" id="PS50850">
    <property type="entry name" value="MFS"/>
    <property type="match status" value="1"/>
</dbReference>
<feature type="transmembrane region" description="Helical" evidence="6">
    <location>
        <begin position="314"/>
        <end position="336"/>
    </location>
</feature>
<feature type="transmembrane region" description="Helical" evidence="6">
    <location>
        <begin position="348"/>
        <end position="370"/>
    </location>
</feature>
<keyword evidence="3 6" id="KW-0812">Transmembrane</keyword>
<dbReference type="InterPro" id="IPR020846">
    <property type="entry name" value="MFS_dom"/>
</dbReference>
<proteinExistence type="predicted"/>
<feature type="transmembrane region" description="Helical" evidence="6">
    <location>
        <begin position="376"/>
        <end position="397"/>
    </location>
</feature>
<dbReference type="SUPFAM" id="SSF103473">
    <property type="entry name" value="MFS general substrate transporter"/>
    <property type="match status" value="1"/>
</dbReference>
<sequence length="408" mass="44488">MDVINESKHFSFDQKKTLASTTVGFALENMDSMFLSFALSSMILSLHISPAAAGLTSTITNLGKLFGGLLFGILADRFGRVKIFSHTIFLFAIATGLLFFAHNIYEIYLLRFLAGVGSGGEFGAGVSLISEHFQGFKVGKIISFSAAGGQMGGIMAAIIASIVLPMFGWNTLFLFGLIPVALAYFIRRHLKESPVYEAEVKKNNKLPHVSFSELFKTPQLAWQTIVITIMVIVENAGYYGLMIWLPTIMQKQLHVSISKSSLWMIATIVGISLGMISFGYIMDKIGPRVAFAFFMLSAAVAIYGIAIAHSAMMLLVFSALAGFFAAGFYGGFGAIISRLYPTNIRTTANNMIMAIGKSVGGFSPVLMGLLMAKFSLIQIMVFMSLMYLVAVIAMLTLKKLRNFNHGYM</sequence>
<dbReference type="Pfam" id="PF07690">
    <property type="entry name" value="MFS_1"/>
    <property type="match status" value="1"/>
</dbReference>
<dbReference type="PATRIC" id="fig|148814.11.peg.1207"/>
<dbReference type="EMBL" id="JXDF01000029">
    <property type="protein sequence ID" value="KPN79894.1"/>
    <property type="molecule type" value="Genomic_DNA"/>
</dbReference>
<dbReference type="PANTHER" id="PTHR23508">
    <property type="entry name" value="CARBOXYLIC ACID TRANSPORTER PROTEIN HOMOLOG"/>
    <property type="match status" value="1"/>
</dbReference>
<evidence type="ECO:0000256" key="2">
    <source>
        <dbReference type="ARBA" id="ARBA00022448"/>
    </source>
</evidence>
<dbReference type="AlphaFoldDB" id="A0A0N0UU13"/>
<keyword evidence="4 6" id="KW-1133">Transmembrane helix</keyword>